<evidence type="ECO:0000256" key="1">
    <source>
        <dbReference type="SAM" id="Phobius"/>
    </source>
</evidence>
<evidence type="ECO:0000313" key="3">
    <source>
        <dbReference type="EMBL" id="KAL2735637.1"/>
    </source>
</evidence>
<accession>A0ABD2BS81</accession>
<sequence length="156" mass="18877">MISKKEFPIYNYVSNDNLITLGEFIEMILKYGELIPSEKAIWCHNFKMTKYRLVYLFYVYFLHLLLALIINMIAVCAGKQGRRKKEKLPSEHHSFFSRLFQIYKKIHIMLDLLVYFCTIQYNFTNKKWNYLMRKLTSEDRIRKYILKDPIETLPQG</sequence>
<feature type="non-terminal residue" evidence="3">
    <location>
        <position position="156"/>
    </location>
</feature>
<proteinExistence type="predicted"/>
<keyword evidence="1" id="KW-0812">Transmembrane</keyword>
<gene>
    <name evidence="3" type="ORF">V1478_003277</name>
</gene>
<keyword evidence="1" id="KW-1133">Transmembrane helix</keyword>
<reference evidence="3 4" key="1">
    <citation type="journal article" date="2024" name="Ann. Entomol. Soc. Am.">
        <title>Genomic analyses of the southern and eastern yellowjacket wasps (Hymenoptera: Vespidae) reveal evolutionary signatures of social life.</title>
        <authorList>
            <person name="Catto M.A."/>
            <person name="Caine P.B."/>
            <person name="Orr S.E."/>
            <person name="Hunt B.G."/>
            <person name="Goodisman M.A.D."/>
        </authorList>
    </citation>
    <scope>NUCLEOTIDE SEQUENCE [LARGE SCALE GENOMIC DNA]</scope>
    <source>
        <strain evidence="3">233</strain>
        <tissue evidence="3">Head and thorax</tissue>
    </source>
</reference>
<name>A0ABD2BS81_VESSQ</name>
<dbReference type="Proteomes" id="UP001607302">
    <property type="component" value="Unassembled WGS sequence"/>
</dbReference>
<keyword evidence="4" id="KW-1185">Reference proteome</keyword>
<dbReference type="InterPro" id="IPR033640">
    <property type="entry name" value="FAR_C"/>
</dbReference>
<feature type="domain" description="Fatty acyl-CoA reductase C-terminal" evidence="2">
    <location>
        <begin position="62"/>
        <end position="140"/>
    </location>
</feature>
<dbReference type="EMBL" id="JAUDFV010000064">
    <property type="protein sequence ID" value="KAL2735637.1"/>
    <property type="molecule type" value="Genomic_DNA"/>
</dbReference>
<evidence type="ECO:0000259" key="2">
    <source>
        <dbReference type="Pfam" id="PF03015"/>
    </source>
</evidence>
<keyword evidence="1" id="KW-0472">Membrane</keyword>
<comment type="caution">
    <text evidence="3">The sequence shown here is derived from an EMBL/GenBank/DDBJ whole genome shotgun (WGS) entry which is preliminary data.</text>
</comment>
<organism evidence="3 4">
    <name type="scientific">Vespula squamosa</name>
    <name type="common">Southern yellow jacket</name>
    <name type="synonym">Wasp</name>
    <dbReference type="NCBI Taxonomy" id="30214"/>
    <lineage>
        <taxon>Eukaryota</taxon>
        <taxon>Metazoa</taxon>
        <taxon>Ecdysozoa</taxon>
        <taxon>Arthropoda</taxon>
        <taxon>Hexapoda</taxon>
        <taxon>Insecta</taxon>
        <taxon>Pterygota</taxon>
        <taxon>Neoptera</taxon>
        <taxon>Endopterygota</taxon>
        <taxon>Hymenoptera</taxon>
        <taxon>Apocrita</taxon>
        <taxon>Aculeata</taxon>
        <taxon>Vespoidea</taxon>
        <taxon>Vespidae</taxon>
        <taxon>Vespinae</taxon>
        <taxon>Vespula</taxon>
    </lineage>
</organism>
<dbReference type="Pfam" id="PF03015">
    <property type="entry name" value="Sterile"/>
    <property type="match status" value="1"/>
</dbReference>
<evidence type="ECO:0000313" key="4">
    <source>
        <dbReference type="Proteomes" id="UP001607302"/>
    </source>
</evidence>
<dbReference type="AlphaFoldDB" id="A0ABD2BS81"/>
<feature type="transmembrane region" description="Helical" evidence="1">
    <location>
        <begin position="106"/>
        <end position="123"/>
    </location>
</feature>
<feature type="transmembrane region" description="Helical" evidence="1">
    <location>
        <begin position="55"/>
        <end position="77"/>
    </location>
</feature>
<protein>
    <submittedName>
        <fullName evidence="3">Fatty acyl-CoA reductase wat-like isoform X1</fullName>
    </submittedName>
</protein>